<evidence type="ECO:0000256" key="6">
    <source>
        <dbReference type="ARBA" id="ARBA00022989"/>
    </source>
</evidence>
<dbReference type="SUPFAM" id="SSF46626">
    <property type="entry name" value="Cytochrome c"/>
    <property type="match status" value="1"/>
</dbReference>
<dbReference type="EMBL" id="JBHSDH010000005">
    <property type="protein sequence ID" value="MFC4290880.1"/>
    <property type="molecule type" value="Genomic_DNA"/>
</dbReference>
<dbReference type="Proteomes" id="UP001595887">
    <property type="component" value="Unassembled WGS sequence"/>
</dbReference>
<keyword evidence="6 11" id="KW-1133">Transmembrane helix</keyword>
<evidence type="ECO:0000256" key="8">
    <source>
        <dbReference type="ARBA" id="ARBA00023136"/>
    </source>
</evidence>
<keyword evidence="4 11" id="KW-0812">Transmembrane</keyword>
<evidence type="ECO:0000256" key="2">
    <source>
        <dbReference type="ARBA" id="ARBA00016165"/>
    </source>
</evidence>
<dbReference type="Gene3D" id="1.20.5.100">
    <property type="entry name" value="Cytochrome c1, transmembrane anchor, C-terminal"/>
    <property type="match status" value="1"/>
</dbReference>
<protein>
    <recommendedName>
        <fullName evidence="2">Cytochrome c1</fullName>
    </recommendedName>
</protein>
<keyword evidence="8 11" id="KW-0472">Membrane</keyword>
<sequence length="292" mass="32005">MVRIFGGLIGAFFVMMLVLALGDGIYTAATTKTEETAEHAFHKKPKEVKFAHDGMFGKYDRAQLQRGFKVYKEVCAACHSMNLVAFRNFAEIGYNEDEVKAIAKGWPTETPSIDPETGEASSRPSIPADKIPLVYPNEVAARAANNGALPPDLSLITKARHDGPAYVYSLLTGYQKQPAELKKKFPDVAAGSGSDPRDPKKAPGTLHYNPYFANLNIAMAAPLTGEGQVTYDDGTKATVDQMARDVSSFLTWTAEPKMENRKTAGWAALIFLIIFTGLAFMSYKTIWADKKH</sequence>
<dbReference type="Gene3D" id="1.10.760.10">
    <property type="entry name" value="Cytochrome c-like domain"/>
    <property type="match status" value="1"/>
</dbReference>
<dbReference type="PRINTS" id="PR00603">
    <property type="entry name" value="CYTOCHROMEC1"/>
</dbReference>
<evidence type="ECO:0000256" key="4">
    <source>
        <dbReference type="ARBA" id="ARBA00022692"/>
    </source>
</evidence>
<gene>
    <name evidence="13" type="ORF">ACFOWX_00435</name>
</gene>
<keyword evidence="7 9" id="KW-0408">Iron</keyword>
<evidence type="ECO:0000256" key="7">
    <source>
        <dbReference type="ARBA" id="ARBA00023004"/>
    </source>
</evidence>
<comment type="caution">
    <text evidence="13">The sequence shown here is derived from an EMBL/GenBank/DDBJ whole genome shotgun (WGS) entry which is preliminary data.</text>
</comment>
<feature type="transmembrane region" description="Helical" evidence="11">
    <location>
        <begin position="264"/>
        <end position="283"/>
    </location>
</feature>
<evidence type="ECO:0000259" key="12">
    <source>
        <dbReference type="PROSITE" id="PS51007"/>
    </source>
</evidence>
<evidence type="ECO:0000256" key="11">
    <source>
        <dbReference type="SAM" id="Phobius"/>
    </source>
</evidence>
<keyword evidence="14" id="KW-1185">Reference proteome</keyword>
<name>A0ABV8RCF8_9SPHN</name>
<dbReference type="PANTHER" id="PTHR10266:SF3">
    <property type="entry name" value="CYTOCHROME C1, HEME PROTEIN, MITOCHONDRIAL"/>
    <property type="match status" value="1"/>
</dbReference>
<dbReference type="Pfam" id="PF02167">
    <property type="entry name" value="Cytochrom_C1"/>
    <property type="match status" value="1"/>
</dbReference>
<evidence type="ECO:0000256" key="9">
    <source>
        <dbReference type="PROSITE-ProRule" id="PRU00433"/>
    </source>
</evidence>
<proteinExistence type="predicted"/>
<keyword evidence="3 9" id="KW-0349">Heme</keyword>
<evidence type="ECO:0000256" key="1">
    <source>
        <dbReference type="ARBA" id="ARBA00004370"/>
    </source>
</evidence>
<dbReference type="RefSeq" id="WP_381420479.1">
    <property type="nucleotide sequence ID" value="NZ_JBHSDH010000005.1"/>
</dbReference>
<evidence type="ECO:0000256" key="10">
    <source>
        <dbReference type="SAM" id="MobiDB-lite"/>
    </source>
</evidence>
<keyword evidence="5 9" id="KW-0479">Metal-binding</keyword>
<feature type="region of interest" description="Disordered" evidence="10">
    <location>
        <begin position="107"/>
        <end position="127"/>
    </location>
</feature>
<organism evidence="13 14">
    <name type="scientific">Sphingorhabdus arenilitoris</name>
    <dbReference type="NCBI Taxonomy" id="1490041"/>
    <lineage>
        <taxon>Bacteria</taxon>
        <taxon>Pseudomonadati</taxon>
        <taxon>Pseudomonadota</taxon>
        <taxon>Alphaproteobacteria</taxon>
        <taxon>Sphingomonadales</taxon>
        <taxon>Sphingomonadaceae</taxon>
        <taxon>Sphingorhabdus</taxon>
    </lineage>
</organism>
<dbReference type="PROSITE" id="PS51007">
    <property type="entry name" value="CYTC"/>
    <property type="match status" value="1"/>
</dbReference>
<feature type="domain" description="Cytochrome c" evidence="12">
    <location>
        <begin position="62"/>
        <end position="171"/>
    </location>
</feature>
<accession>A0ABV8RCF8</accession>
<dbReference type="InterPro" id="IPR036909">
    <property type="entry name" value="Cyt_c-like_dom_sf"/>
</dbReference>
<dbReference type="PANTHER" id="PTHR10266">
    <property type="entry name" value="CYTOCHROME C1"/>
    <property type="match status" value="1"/>
</dbReference>
<evidence type="ECO:0000313" key="14">
    <source>
        <dbReference type="Proteomes" id="UP001595887"/>
    </source>
</evidence>
<dbReference type="InterPro" id="IPR009056">
    <property type="entry name" value="Cyt_c-like_dom"/>
</dbReference>
<dbReference type="InterPro" id="IPR002326">
    <property type="entry name" value="Cyt_c1"/>
</dbReference>
<evidence type="ECO:0000256" key="5">
    <source>
        <dbReference type="ARBA" id="ARBA00022723"/>
    </source>
</evidence>
<evidence type="ECO:0000313" key="13">
    <source>
        <dbReference type="EMBL" id="MFC4290880.1"/>
    </source>
</evidence>
<reference evidence="14" key="1">
    <citation type="journal article" date="2019" name="Int. J. Syst. Evol. Microbiol.">
        <title>The Global Catalogue of Microorganisms (GCM) 10K type strain sequencing project: providing services to taxonomists for standard genome sequencing and annotation.</title>
        <authorList>
            <consortium name="The Broad Institute Genomics Platform"/>
            <consortium name="The Broad Institute Genome Sequencing Center for Infectious Disease"/>
            <person name="Wu L."/>
            <person name="Ma J."/>
        </authorList>
    </citation>
    <scope>NUCLEOTIDE SEQUENCE [LARGE SCALE GENOMIC DNA]</scope>
    <source>
        <strain evidence="14">CECT 8531</strain>
    </source>
</reference>
<comment type="subcellular location">
    <subcellularLocation>
        <location evidence="1">Membrane</location>
    </subcellularLocation>
</comment>
<evidence type="ECO:0000256" key="3">
    <source>
        <dbReference type="ARBA" id="ARBA00022617"/>
    </source>
</evidence>